<dbReference type="KEGG" id="maur:BOH66_07660"/>
<gene>
    <name evidence="2" type="ORF">BOH66_07660</name>
</gene>
<evidence type="ECO:0000313" key="3">
    <source>
        <dbReference type="Proteomes" id="UP000187185"/>
    </source>
</evidence>
<dbReference type="Gene3D" id="1.10.30.50">
    <property type="match status" value="1"/>
</dbReference>
<dbReference type="InterPro" id="IPR003615">
    <property type="entry name" value="HNH_nuc"/>
</dbReference>
<dbReference type="AlphaFoldDB" id="A0A1P8U7Q1"/>
<protein>
    <recommendedName>
        <fullName evidence="1">HNH nuclease domain-containing protein</fullName>
    </recommendedName>
</protein>
<organism evidence="2 3">
    <name type="scientific">Microbacterium aurum</name>
    <dbReference type="NCBI Taxonomy" id="36805"/>
    <lineage>
        <taxon>Bacteria</taxon>
        <taxon>Bacillati</taxon>
        <taxon>Actinomycetota</taxon>
        <taxon>Actinomycetes</taxon>
        <taxon>Micrococcales</taxon>
        <taxon>Microbacteriaceae</taxon>
        <taxon>Microbacterium</taxon>
    </lineage>
</organism>
<dbReference type="EMBL" id="CP018762">
    <property type="protein sequence ID" value="APZ34138.1"/>
    <property type="molecule type" value="Genomic_DNA"/>
</dbReference>
<dbReference type="CDD" id="cd00085">
    <property type="entry name" value="HNHc"/>
    <property type="match status" value="1"/>
</dbReference>
<dbReference type="STRING" id="36805.BOH66_07660"/>
<keyword evidence="3" id="KW-1185">Reference proteome</keyword>
<proteinExistence type="predicted"/>
<name>A0A1P8U7Q1_9MICO</name>
<evidence type="ECO:0000313" key="2">
    <source>
        <dbReference type="EMBL" id="APZ34138.1"/>
    </source>
</evidence>
<dbReference type="Pfam" id="PF02720">
    <property type="entry name" value="DUF222"/>
    <property type="match status" value="1"/>
</dbReference>
<dbReference type="Proteomes" id="UP000187185">
    <property type="component" value="Chromosome"/>
</dbReference>
<dbReference type="InterPro" id="IPR003870">
    <property type="entry name" value="DUF222"/>
</dbReference>
<feature type="domain" description="HNH nuclease" evidence="1">
    <location>
        <begin position="373"/>
        <end position="425"/>
    </location>
</feature>
<dbReference type="SMART" id="SM00507">
    <property type="entry name" value="HNHc"/>
    <property type="match status" value="1"/>
</dbReference>
<reference evidence="2 3" key="1">
    <citation type="submission" date="2016-12" db="EMBL/GenBank/DDBJ databases">
        <title>Complete genome sequence of Microbacterium aurum KACC 15219.</title>
        <authorList>
            <person name="Jung Y."/>
            <person name="Shin J.-H."/>
            <person name="Lee Y.-J."/>
            <person name="Yi H."/>
            <person name="Bahn Y.-S."/>
            <person name="Kim J.F."/>
            <person name="Lee D.-W."/>
        </authorList>
    </citation>
    <scope>NUCLEOTIDE SEQUENCE [LARGE SCALE GENOMIC DNA]</scope>
    <source>
        <strain evidence="2 3">KACC 15219</strain>
    </source>
</reference>
<evidence type="ECO:0000259" key="1">
    <source>
        <dbReference type="SMART" id="SM00507"/>
    </source>
</evidence>
<sequence>MEGMDLLTAPLDDLLAQASQLVRECADGRMLERATEHELARHLSAIGELSRLTEALLVDAVGEVSRRSEHGYRDDFMTTHLGCASVTELVETLTRVDSRTAARLHRAARAVRPDVSTTTGEILAPPFPDVREAMLDGVVGVDGILAIADPLQASSPRIAPAARRDAEAVVVAEARGTGADGAPPASAGILRVHAQAWALALDPDGAEPRERAALRARGITLGTATPTGVPLRGTLLPEVAAQLQTIFDAHLAPKVTFDDPTATYEDGEPFLTAEDTRTRAQKQHDALAAALTAAASSGLLPTIGGHAPTLVVSVTAEDLDTGRGYAHVQGCGQPVTVDLARHVACAGTIQRVTSRDDGRIIRIDTRDRVFNRYQRRAITLRDGGCIIPGCTVPASWCEIHHVTEHAAGGPTHTDNGVLLCWYHHRFLDRIGWQIRMNHGIPEVKAPGWWGTDHQWRPATTSPTRLHRTILKT</sequence>
<accession>A0A1P8U7Q1</accession>